<protein>
    <recommendedName>
        <fullName evidence="9">Histidinol-phosphate aminotransferase</fullName>
        <ecNumber evidence="9">2.6.1.9</ecNumber>
    </recommendedName>
    <alternativeName>
        <fullName evidence="9">Imidazole acetol-phosphate transaminase</fullName>
    </alternativeName>
</protein>
<keyword evidence="9" id="KW-0368">Histidine biosynthesis</keyword>
<dbReference type="EC" id="2.6.1.9" evidence="9"/>
<keyword evidence="9" id="KW-0028">Amino-acid biosynthesis</keyword>
<evidence type="ECO:0000256" key="3">
    <source>
        <dbReference type="ARBA" id="ARBA00007970"/>
    </source>
</evidence>
<feature type="domain" description="Aminotransferase class I/classII large" evidence="10">
    <location>
        <begin position="35"/>
        <end position="360"/>
    </location>
</feature>
<evidence type="ECO:0000256" key="6">
    <source>
        <dbReference type="ARBA" id="ARBA00022679"/>
    </source>
</evidence>
<evidence type="ECO:0000256" key="7">
    <source>
        <dbReference type="ARBA" id="ARBA00022898"/>
    </source>
</evidence>
<proteinExistence type="inferred from homology"/>
<keyword evidence="7 9" id="KW-0663">Pyridoxal phosphate</keyword>
<reference evidence="12" key="1">
    <citation type="journal article" date="2019" name="Int. J. Syst. Evol. Microbiol.">
        <title>Halobacteriovorax valvorus sp. nov., a novel prokaryotic predator isolated from coastal seawater of China.</title>
        <authorList>
            <person name="Chen M.-X."/>
        </authorList>
    </citation>
    <scope>NUCLEOTIDE SEQUENCE [LARGE SCALE GENOMIC DNA]</scope>
    <source>
        <strain evidence="12">BL9</strain>
    </source>
</reference>
<evidence type="ECO:0000313" key="11">
    <source>
        <dbReference type="EMBL" id="RZF22144.1"/>
    </source>
</evidence>
<comment type="cofactor">
    <cofactor evidence="1 9">
        <name>pyridoxal 5'-phosphate</name>
        <dbReference type="ChEBI" id="CHEBI:597326"/>
    </cofactor>
</comment>
<dbReference type="InterPro" id="IPR015424">
    <property type="entry name" value="PyrdxlP-dep_Trfase"/>
</dbReference>
<comment type="subunit">
    <text evidence="4 9">Homodimer.</text>
</comment>
<dbReference type="Gene3D" id="3.90.1150.10">
    <property type="entry name" value="Aspartate Aminotransferase, domain 1"/>
    <property type="match status" value="1"/>
</dbReference>
<dbReference type="PROSITE" id="PS00599">
    <property type="entry name" value="AA_TRANSFER_CLASS_2"/>
    <property type="match status" value="1"/>
</dbReference>
<organism evidence="11 12">
    <name type="scientific">Halobacteriovorax vibrionivorans</name>
    <dbReference type="NCBI Taxonomy" id="2152716"/>
    <lineage>
        <taxon>Bacteria</taxon>
        <taxon>Pseudomonadati</taxon>
        <taxon>Bdellovibrionota</taxon>
        <taxon>Bacteriovoracia</taxon>
        <taxon>Bacteriovoracales</taxon>
        <taxon>Halobacteriovoraceae</taxon>
        <taxon>Halobacteriovorax</taxon>
    </lineage>
</organism>
<sequence length="377" mass="43379">MHRKDLVPEYLKNLQVYQAGKPIDEVVREKGLTRVSKLASNENPLGPSPFAIREMTRGLWDLHRYPDMHAYALKSKLADIYDLKLENIILGNGSEGIMAYIARAFLRPDDEVLTCDNTFIGFYILARSVGAKLNKVPLTEDYRFDVKALAKNITDKTKVIYIANPNNPTGTYITKEEFDYLMEYVPPHVLVILDEAYFEFAQDQEDYPDSMNYRYDNVLTLRTFSKAYGLSGIRVGYGFGHAELIGYLSRVKLPFEPNLIGQLGAVGALEDQPHLDRTLRNNRKRYDELMSFLEERDFSPIKSITNFVTIKTGSSEASDFMFEELLNEGVIIRKLVANEMPEFVRISIGTKDEMKHFFEAFDRILPAYNKRFRKDLV</sequence>
<comment type="caution">
    <text evidence="11">The sequence shown here is derived from an EMBL/GenBank/DDBJ whole genome shotgun (WGS) entry which is preliminary data.</text>
</comment>
<gene>
    <name evidence="9" type="primary">hisC</name>
    <name evidence="11" type="ORF">DAY19_10705</name>
</gene>
<evidence type="ECO:0000256" key="4">
    <source>
        <dbReference type="ARBA" id="ARBA00011738"/>
    </source>
</evidence>
<keyword evidence="12" id="KW-1185">Reference proteome</keyword>
<dbReference type="GO" id="GO:0004400">
    <property type="term" value="F:histidinol-phosphate transaminase activity"/>
    <property type="evidence" value="ECO:0007669"/>
    <property type="project" value="UniProtKB-EC"/>
</dbReference>
<evidence type="ECO:0000256" key="2">
    <source>
        <dbReference type="ARBA" id="ARBA00005011"/>
    </source>
</evidence>
<dbReference type="SUPFAM" id="SSF53383">
    <property type="entry name" value="PLP-dependent transferases"/>
    <property type="match status" value="1"/>
</dbReference>
<dbReference type="Pfam" id="PF00155">
    <property type="entry name" value="Aminotran_1_2"/>
    <property type="match status" value="1"/>
</dbReference>
<dbReference type="NCBIfam" id="TIGR01141">
    <property type="entry name" value="hisC"/>
    <property type="match status" value="1"/>
</dbReference>
<dbReference type="InterPro" id="IPR004839">
    <property type="entry name" value="Aminotransferase_I/II_large"/>
</dbReference>
<evidence type="ECO:0000259" key="10">
    <source>
        <dbReference type="Pfam" id="PF00155"/>
    </source>
</evidence>
<dbReference type="InterPro" id="IPR005861">
    <property type="entry name" value="HisP_aminotrans"/>
</dbReference>
<dbReference type="InterPro" id="IPR015422">
    <property type="entry name" value="PyrdxlP-dep_Trfase_small"/>
</dbReference>
<evidence type="ECO:0000256" key="5">
    <source>
        <dbReference type="ARBA" id="ARBA00022576"/>
    </source>
</evidence>
<dbReference type="InterPro" id="IPR015421">
    <property type="entry name" value="PyrdxlP-dep_Trfase_major"/>
</dbReference>
<keyword evidence="5 9" id="KW-0032">Aminotransferase</keyword>
<accession>A0ABY0II43</accession>
<evidence type="ECO:0000256" key="1">
    <source>
        <dbReference type="ARBA" id="ARBA00001933"/>
    </source>
</evidence>
<name>A0ABY0II43_9BACT</name>
<evidence type="ECO:0000256" key="8">
    <source>
        <dbReference type="ARBA" id="ARBA00047481"/>
    </source>
</evidence>
<dbReference type="RefSeq" id="WP_115362230.1">
    <property type="nucleotide sequence ID" value="NZ_QDKL01000002.1"/>
</dbReference>
<comment type="similarity">
    <text evidence="3 9">Belongs to the class-II pyridoxal-phosphate-dependent aminotransferase family. Histidinol-phosphate aminotransferase subfamily.</text>
</comment>
<dbReference type="InterPro" id="IPR050106">
    <property type="entry name" value="HistidinolP_aminotransfase"/>
</dbReference>
<dbReference type="CDD" id="cd00609">
    <property type="entry name" value="AAT_like"/>
    <property type="match status" value="1"/>
</dbReference>
<dbReference type="Proteomes" id="UP000443582">
    <property type="component" value="Unassembled WGS sequence"/>
</dbReference>
<comment type="catalytic activity">
    <reaction evidence="8 9">
        <text>L-histidinol phosphate + 2-oxoglutarate = 3-(imidazol-4-yl)-2-oxopropyl phosphate + L-glutamate</text>
        <dbReference type="Rhea" id="RHEA:23744"/>
        <dbReference type="ChEBI" id="CHEBI:16810"/>
        <dbReference type="ChEBI" id="CHEBI:29985"/>
        <dbReference type="ChEBI" id="CHEBI:57766"/>
        <dbReference type="ChEBI" id="CHEBI:57980"/>
        <dbReference type="EC" id="2.6.1.9"/>
    </reaction>
</comment>
<evidence type="ECO:0000256" key="9">
    <source>
        <dbReference type="HAMAP-Rule" id="MF_01023"/>
    </source>
</evidence>
<feature type="modified residue" description="N6-(pyridoxal phosphate)lysine" evidence="9">
    <location>
        <position position="226"/>
    </location>
</feature>
<comment type="pathway">
    <text evidence="2 9">Amino-acid biosynthesis; L-histidine biosynthesis; L-histidine from 5-phospho-alpha-D-ribose 1-diphosphate: step 7/9.</text>
</comment>
<dbReference type="Gene3D" id="3.40.640.10">
    <property type="entry name" value="Type I PLP-dependent aspartate aminotransferase-like (Major domain)"/>
    <property type="match status" value="1"/>
</dbReference>
<dbReference type="InterPro" id="IPR001917">
    <property type="entry name" value="Aminotrans_II_pyridoxalP_BS"/>
</dbReference>
<dbReference type="PANTHER" id="PTHR43643:SF3">
    <property type="entry name" value="HISTIDINOL-PHOSPHATE AMINOTRANSFERASE"/>
    <property type="match status" value="1"/>
</dbReference>
<evidence type="ECO:0000313" key="12">
    <source>
        <dbReference type="Proteomes" id="UP000443582"/>
    </source>
</evidence>
<dbReference type="EMBL" id="QDKL01000002">
    <property type="protein sequence ID" value="RZF22144.1"/>
    <property type="molecule type" value="Genomic_DNA"/>
</dbReference>
<keyword evidence="6 9" id="KW-0808">Transferase</keyword>
<dbReference type="HAMAP" id="MF_01023">
    <property type="entry name" value="HisC_aminotrans_2"/>
    <property type="match status" value="1"/>
</dbReference>
<dbReference type="PANTHER" id="PTHR43643">
    <property type="entry name" value="HISTIDINOL-PHOSPHATE AMINOTRANSFERASE 2"/>
    <property type="match status" value="1"/>
</dbReference>